<organism evidence="1 2">
    <name type="scientific">Streptomyces nymphaeiformis</name>
    <dbReference type="NCBI Taxonomy" id="2663842"/>
    <lineage>
        <taxon>Bacteria</taxon>
        <taxon>Bacillati</taxon>
        <taxon>Actinomycetota</taxon>
        <taxon>Actinomycetes</taxon>
        <taxon>Kitasatosporales</taxon>
        <taxon>Streptomycetaceae</taxon>
        <taxon>Streptomyces</taxon>
    </lineage>
</organism>
<protein>
    <submittedName>
        <fullName evidence="1">Uncharacterized protein</fullName>
    </submittedName>
</protein>
<evidence type="ECO:0000313" key="1">
    <source>
        <dbReference type="EMBL" id="MBB4980082.1"/>
    </source>
</evidence>
<sequence>MREILAAHQKYAEGMRRRAGADVADAGADEAWVYPRLTLAWAERYYTAERDLADAMLADIEESEGEQ</sequence>
<dbReference type="RefSeq" id="WP_246532307.1">
    <property type="nucleotide sequence ID" value="NZ_JACHJY010000001.1"/>
</dbReference>
<accession>A0A7W7TX06</accession>
<comment type="caution">
    <text evidence="1">The sequence shown here is derived from an EMBL/GenBank/DDBJ whole genome shotgun (WGS) entry which is preliminary data.</text>
</comment>
<gene>
    <name evidence="1" type="ORF">GGE06_000970</name>
</gene>
<dbReference type="AlphaFoldDB" id="A0A7W7TX06"/>
<dbReference type="EMBL" id="JACHJY010000001">
    <property type="protein sequence ID" value="MBB4980082.1"/>
    <property type="molecule type" value="Genomic_DNA"/>
</dbReference>
<evidence type="ECO:0000313" key="2">
    <source>
        <dbReference type="Proteomes" id="UP000582643"/>
    </source>
</evidence>
<name>A0A7W7TX06_9ACTN</name>
<dbReference type="Proteomes" id="UP000582643">
    <property type="component" value="Unassembled WGS sequence"/>
</dbReference>
<keyword evidence="2" id="KW-1185">Reference proteome</keyword>
<proteinExistence type="predicted"/>
<reference evidence="1 2" key="1">
    <citation type="submission" date="2020-08" db="EMBL/GenBank/DDBJ databases">
        <title>Genomic Encyclopedia of Type Strains, Phase III (KMG-III): the genomes of soil and plant-associated and newly described type strains.</title>
        <authorList>
            <person name="Whitman W."/>
        </authorList>
    </citation>
    <scope>NUCLEOTIDE SEQUENCE [LARGE SCALE GENOMIC DNA]</scope>
    <source>
        <strain evidence="1 2">SFB5A</strain>
    </source>
</reference>